<evidence type="ECO:0000313" key="3">
    <source>
        <dbReference type="Proteomes" id="UP000235145"/>
    </source>
</evidence>
<evidence type="ECO:0000256" key="1">
    <source>
        <dbReference type="SAM" id="MobiDB-lite"/>
    </source>
</evidence>
<dbReference type="EMBL" id="NBSK02000007">
    <property type="protein sequence ID" value="KAJ0195213.1"/>
    <property type="molecule type" value="Genomic_DNA"/>
</dbReference>
<dbReference type="AlphaFoldDB" id="A0A9R1UYP6"/>
<feature type="compositionally biased region" description="Low complexity" evidence="1">
    <location>
        <begin position="167"/>
        <end position="185"/>
    </location>
</feature>
<evidence type="ECO:0000313" key="2">
    <source>
        <dbReference type="EMBL" id="KAJ0195213.1"/>
    </source>
</evidence>
<gene>
    <name evidence="2" type="ORF">LSAT_V11C700372140</name>
</gene>
<protein>
    <submittedName>
        <fullName evidence="2">Uncharacterized protein</fullName>
    </submittedName>
</protein>
<comment type="caution">
    <text evidence="2">The sequence shown here is derived from an EMBL/GenBank/DDBJ whole genome shotgun (WGS) entry which is preliminary data.</text>
</comment>
<dbReference type="Proteomes" id="UP000235145">
    <property type="component" value="Unassembled WGS sequence"/>
</dbReference>
<keyword evidence="3" id="KW-1185">Reference proteome</keyword>
<accession>A0A9R1UYP6</accession>
<sequence length="185" mass="21175">MHAWLFSEIIDARLRLGDLEEYIMSPNYLQLQDEDAVSTDGTLKHAFLRQYTTSYFPFSIDMDFGDVPRGNTILCSHVNKIAMNEVVEKKNTIILGSMLSNNQRVYVTNSNPNNQYVAVVANEMDIMESFYIRYVNWTLNREESPPRQQSPPPIVASPPRRKKYKSETSSTETATNASTSQQPRV</sequence>
<reference evidence="2 3" key="1">
    <citation type="journal article" date="2017" name="Nat. Commun.">
        <title>Genome assembly with in vitro proximity ligation data and whole-genome triplication in lettuce.</title>
        <authorList>
            <person name="Reyes-Chin-Wo S."/>
            <person name="Wang Z."/>
            <person name="Yang X."/>
            <person name="Kozik A."/>
            <person name="Arikit S."/>
            <person name="Song C."/>
            <person name="Xia L."/>
            <person name="Froenicke L."/>
            <person name="Lavelle D.O."/>
            <person name="Truco M.J."/>
            <person name="Xia R."/>
            <person name="Zhu S."/>
            <person name="Xu C."/>
            <person name="Xu H."/>
            <person name="Xu X."/>
            <person name="Cox K."/>
            <person name="Korf I."/>
            <person name="Meyers B.C."/>
            <person name="Michelmore R.W."/>
        </authorList>
    </citation>
    <scope>NUCLEOTIDE SEQUENCE [LARGE SCALE GENOMIC DNA]</scope>
    <source>
        <strain evidence="3">cv. Salinas</strain>
        <tissue evidence="2">Seedlings</tissue>
    </source>
</reference>
<feature type="region of interest" description="Disordered" evidence="1">
    <location>
        <begin position="142"/>
        <end position="185"/>
    </location>
</feature>
<organism evidence="2 3">
    <name type="scientific">Lactuca sativa</name>
    <name type="common">Garden lettuce</name>
    <dbReference type="NCBI Taxonomy" id="4236"/>
    <lineage>
        <taxon>Eukaryota</taxon>
        <taxon>Viridiplantae</taxon>
        <taxon>Streptophyta</taxon>
        <taxon>Embryophyta</taxon>
        <taxon>Tracheophyta</taxon>
        <taxon>Spermatophyta</taxon>
        <taxon>Magnoliopsida</taxon>
        <taxon>eudicotyledons</taxon>
        <taxon>Gunneridae</taxon>
        <taxon>Pentapetalae</taxon>
        <taxon>asterids</taxon>
        <taxon>campanulids</taxon>
        <taxon>Asterales</taxon>
        <taxon>Asteraceae</taxon>
        <taxon>Cichorioideae</taxon>
        <taxon>Cichorieae</taxon>
        <taxon>Lactucinae</taxon>
        <taxon>Lactuca</taxon>
    </lineage>
</organism>
<name>A0A9R1UYP6_LACSA</name>
<proteinExistence type="predicted"/>